<reference evidence="3" key="1">
    <citation type="journal article" date="2014" name="Genome Announc.">
        <title>Draft genome sequence of Colletotrichum sublineola, a destructive pathogen of cultivated sorghum.</title>
        <authorList>
            <person name="Baroncelli R."/>
            <person name="Sanz-Martin J.M."/>
            <person name="Rech G.E."/>
            <person name="Sukno S.A."/>
            <person name="Thon M.R."/>
        </authorList>
    </citation>
    <scope>NUCLEOTIDE SEQUENCE [LARGE SCALE GENOMIC DNA]</scope>
    <source>
        <strain evidence="3">TX430BB</strain>
    </source>
</reference>
<comment type="caution">
    <text evidence="2">The sequence shown here is derived from an EMBL/GenBank/DDBJ whole genome shotgun (WGS) entry which is preliminary data.</text>
</comment>
<feature type="region of interest" description="Disordered" evidence="1">
    <location>
        <begin position="83"/>
        <end position="114"/>
    </location>
</feature>
<evidence type="ECO:0000256" key="1">
    <source>
        <dbReference type="SAM" id="MobiDB-lite"/>
    </source>
</evidence>
<evidence type="ECO:0000313" key="2">
    <source>
        <dbReference type="EMBL" id="KDN62978.1"/>
    </source>
</evidence>
<dbReference type="AlphaFoldDB" id="A0A066X1F4"/>
<accession>A0A066X1F4</accession>
<organism evidence="2 3">
    <name type="scientific">Colletotrichum sublineola</name>
    <name type="common">Sorghum anthracnose fungus</name>
    <dbReference type="NCBI Taxonomy" id="1173701"/>
    <lineage>
        <taxon>Eukaryota</taxon>
        <taxon>Fungi</taxon>
        <taxon>Dikarya</taxon>
        <taxon>Ascomycota</taxon>
        <taxon>Pezizomycotina</taxon>
        <taxon>Sordariomycetes</taxon>
        <taxon>Hypocreomycetidae</taxon>
        <taxon>Glomerellales</taxon>
        <taxon>Glomerellaceae</taxon>
        <taxon>Colletotrichum</taxon>
        <taxon>Colletotrichum graminicola species complex</taxon>
    </lineage>
</organism>
<sequence length="185" mass="20503">MQQQHHTQSQAPLKRSQASFNTLQPRDNLSYSAEEDLEPCDANTDWPFPLRPQTNANRAPSPSSISISPLQFQPTVALMALPSLQDEDDTPYARTPSPSFHSVSPSSSRAEALQEAHIRHTAWGTQPFLPPQLPFDIASTWESIDLHSTLSPPATPYANQRRGAESFLFGHAEEDPNQPDQPNVP</sequence>
<dbReference type="EMBL" id="JMSE01001278">
    <property type="protein sequence ID" value="KDN62978.1"/>
    <property type="molecule type" value="Genomic_DNA"/>
</dbReference>
<protein>
    <submittedName>
        <fullName evidence="2">Uncharacterized protein</fullName>
    </submittedName>
</protein>
<dbReference type="Proteomes" id="UP000027238">
    <property type="component" value="Unassembled WGS sequence"/>
</dbReference>
<feature type="region of interest" description="Disordered" evidence="1">
    <location>
        <begin position="1"/>
        <end position="68"/>
    </location>
</feature>
<keyword evidence="3" id="KW-1185">Reference proteome</keyword>
<feature type="compositionally biased region" description="Low complexity" evidence="1">
    <location>
        <begin position="96"/>
        <end position="108"/>
    </location>
</feature>
<dbReference type="HOGENOM" id="CLU_1461226_0_0_1"/>
<feature type="region of interest" description="Disordered" evidence="1">
    <location>
        <begin position="148"/>
        <end position="185"/>
    </location>
</feature>
<feature type="compositionally biased region" description="Polar residues" evidence="1">
    <location>
        <begin position="1"/>
        <end position="31"/>
    </location>
</feature>
<name>A0A066X1F4_COLSU</name>
<gene>
    <name evidence="2" type="ORF">CSUB01_10895</name>
</gene>
<proteinExistence type="predicted"/>
<evidence type="ECO:0000313" key="3">
    <source>
        <dbReference type="Proteomes" id="UP000027238"/>
    </source>
</evidence>